<sequence>MPLLALLSVLSVLALQLILVSASIGFAKSGLAKASDDLAVDNTWLQIAKALSFSNPDVFALEARALRSSAIASWDSQDVAQAYLQQSLLVWQKAISLRPEWPYYQLAAFDIEVFMNADAEIIQQRFQQIITLAPSERGMDKGFLELALFSWPQLLPTQKDWVVARLAIVPRRTLKTLYRSAKTVGREQLLCTLLPWGKVKSFCLT</sequence>
<accession>A0A1Y5HWB0</accession>
<gene>
    <name evidence="1" type="ORF">A9R00_09635</name>
</gene>
<organism evidence="1 2">
    <name type="scientific">Oleispira antarctica</name>
    <dbReference type="NCBI Taxonomy" id="188908"/>
    <lineage>
        <taxon>Bacteria</taxon>
        <taxon>Pseudomonadati</taxon>
        <taxon>Pseudomonadota</taxon>
        <taxon>Gammaproteobacteria</taxon>
        <taxon>Oceanospirillales</taxon>
        <taxon>Oceanospirillaceae</taxon>
        <taxon>Oleispira</taxon>
    </lineage>
</organism>
<proteinExistence type="predicted"/>
<reference evidence="2" key="1">
    <citation type="journal article" date="2017" name="Proc. Natl. Acad. Sci. U.S.A.">
        <title>Simulation of Deepwater Horizon oil plume reveals substrate specialization within a complex community of hydrocarbon degraders.</title>
        <authorList>
            <person name="Hu P."/>
            <person name="Dubinsky E.A."/>
            <person name="Probst A.J."/>
            <person name="Wang J."/>
            <person name="Sieber C.M.K."/>
            <person name="Tom L.M."/>
            <person name="Gardinali P."/>
            <person name="Banfield J.F."/>
            <person name="Atlas R.M."/>
            <person name="Andersen G.L."/>
        </authorList>
    </citation>
    <scope>NUCLEOTIDE SEQUENCE [LARGE SCALE GENOMIC DNA]</scope>
</reference>
<evidence type="ECO:0000313" key="2">
    <source>
        <dbReference type="Proteomes" id="UP000227088"/>
    </source>
</evidence>
<dbReference type="Proteomes" id="UP000227088">
    <property type="component" value="Unassembled WGS sequence"/>
</dbReference>
<comment type="caution">
    <text evidence="1">The sequence shown here is derived from an EMBL/GenBank/DDBJ whole genome shotgun (WGS) entry which is preliminary data.</text>
</comment>
<protein>
    <submittedName>
        <fullName evidence="1">Uncharacterized protein</fullName>
    </submittedName>
</protein>
<name>A0A1Y5HWB0_OLEAN</name>
<dbReference type="AlphaFoldDB" id="A0A1Y5HWB0"/>
<evidence type="ECO:0000313" key="1">
    <source>
        <dbReference type="EMBL" id="OUS39392.1"/>
    </source>
</evidence>
<dbReference type="EMBL" id="MABE01000562">
    <property type="protein sequence ID" value="OUS39392.1"/>
    <property type="molecule type" value="Genomic_DNA"/>
</dbReference>